<feature type="transmembrane region" description="Helical" evidence="13">
    <location>
        <begin position="92"/>
        <end position="121"/>
    </location>
</feature>
<dbReference type="PANTHER" id="PTHR30529">
    <property type="entry name" value="CYTOCHROME B561"/>
    <property type="match status" value="1"/>
</dbReference>
<comment type="caution">
    <text evidence="15">The sequence shown here is derived from an EMBL/GenBank/DDBJ whole genome shotgun (WGS) entry which is preliminary data.</text>
</comment>
<dbReference type="GO" id="GO:0020037">
    <property type="term" value="F:heme binding"/>
    <property type="evidence" value="ECO:0007669"/>
    <property type="project" value="TreeGrafter"/>
</dbReference>
<gene>
    <name evidence="15" type="ORF">GPA21_05055</name>
</gene>
<evidence type="ECO:0000256" key="13">
    <source>
        <dbReference type="SAM" id="Phobius"/>
    </source>
</evidence>
<evidence type="ECO:0000256" key="6">
    <source>
        <dbReference type="ARBA" id="ARBA00022692"/>
    </source>
</evidence>
<feature type="transmembrane region" description="Helical" evidence="13">
    <location>
        <begin position="141"/>
        <end position="162"/>
    </location>
</feature>
<dbReference type="GO" id="GO:0022904">
    <property type="term" value="P:respiratory electron transport chain"/>
    <property type="evidence" value="ECO:0007669"/>
    <property type="project" value="InterPro"/>
</dbReference>
<keyword evidence="7" id="KW-0479">Metal-binding</keyword>
<organism evidence="15 16">
    <name type="scientific">Azoarcus taiwanensis</name>
    <dbReference type="NCBI Taxonomy" id="666964"/>
    <lineage>
        <taxon>Bacteria</taxon>
        <taxon>Pseudomonadati</taxon>
        <taxon>Pseudomonadota</taxon>
        <taxon>Betaproteobacteria</taxon>
        <taxon>Rhodocyclales</taxon>
        <taxon>Zoogloeaceae</taxon>
        <taxon>Azoarcus</taxon>
    </lineage>
</organism>
<keyword evidence="10" id="KW-0408">Iron</keyword>
<keyword evidence="6 13" id="KW-0812">Transmembrane</keyword>
<evidence type="ECO:0000256" key="2">
    <source>
        <dbReference type="ARBA" id="ARBA00004651"/>
    </source>
</evidence>
<dbReference type="InterPro" id="IPR011577">
    <property type="entry name" value="Cyt_b561_bac/Ni-Hgenase"/>
</dbReference>
<evidence type="ECO:0000256" key="9">
    <source>
        <dbReference type="ARBA" id="ARBA00022989"/>
    </source>
</evidence>
<evidence type="ECO:0000256" key="7">
    <source>
        <dbReference type="ARBA" id="ARBA00022723"/>
    </source>
</evidence>
<protein>
    <submittedName>
        <fullName evidence="15">Cytochrome b</fullName>
    </submittedName>
</protein>
<dbReference type="RefSeq" id="WP_168987127.1">
    <property type="nucleotide sequence ID" value="NZ_CAWPHM010000122.1"/>
</dbReference>
<proteinExistence type="inferred from homology"/>
<evidence type="ECO:0000256" key="1">
    <source>
        <dbReference type="ARBA" id="ARBA00001970"/>
    </source>
</evidence>
<comment type="similarity">
    <text evidence="12">Belongs to the cytochrome b561 family.</text>
</comment>
<keyword evidence="16" id="KW-1185">Reference proteome</keyword>
<dbReference type="Pfam" id="PF01292">
    <property type="entry name" value="Ni_hydr_CYTB"/>
    <property type="match status" value="1"/>
</dbReference>
<evidence type="ECO:0000256" key="3">
    <source>
        <dbReference type="ARBA" id="ARBA00022448"/>
    </source>
</evidence>
<comment type="subcellular location">
    <subcellularLocation>
        <location evidence="2">Cell membrane</location>
        <topology evidence="2">Multi-pass membrane protein</topology>
    </subcellularLocation>
</comment>
<evidence type="ECO:0000259" key="14">
    <source>
        <dbReference type="Pfam" id="PF01292"/>
    </source>
</evidence>
<reference evidence="15" key="1">
    <citation type="submission" date="2019-12" db="EMBL/GenBank/DDBJ databases">
        <title>Comparative genomics gives insights into the taxonomy of the Azoarcus-Aromatoleum group and reveals separate origins of nif in the plant-associated Azoarcus and non-plant-associated Aromatoleum sub-groups.</title>
        <authorList>
            <person name="Lafos M."/>
            <person name="Maluk M."/>
            <person name="Batista M."/>
            <person name="Junghare M."/>
            <person name="Carmona M."/>
            <person name="Faoro H."/>
            <person name="Cruz L.M."/>
            <person name="Battistoni F."/>
            <person name="De Souza E."/>
            <person name="Pedrosa F."/>
            <person name="Chen W.-M."/>
            <person name="Poole P.S."/>
            <person name="Dixon R.A."/>
            <person name="James E.K."/>
        </authorList>
    </citation>
    <scope>NUCLEOTIDE SEQUENCE</scope>
    <source>
        <strain evidence="15">NSC3</strain>
    </source>
</reference>
<keyword evidence="3" id="KW-0813">Transport</keyword>
<dbReference type="InterPro" id="IPR052168">
    <property type="entry name" value="Cytochrome_b561_oxidase"/>
</dbReference>
<keyword evidence="4" id="KW-1003">Cell membrane</keyword>
<dbReference type="GO" id="GO:0009055">
    <property type="term" value="F:electron transfer activity"/>
    <property type="evidence" value="ECO:0007669"/>
    <property type="project" value="InterPro"/>
</dbReference>
<evidence type="ECO:0000313" key="15">
    <source>
        <dbReference type="EMBL" id="NMG02338.1"/>
    </source>
</evidence>
<dbReference type="SUPFAM" id="SSF81342">
    <property type="entry name" value="Transmembrane di-heme cytochromes"/>
    <property type="match status" value="1"/>
</dbReference>
<keyword evidence="11 13" id="KW-0472">Membrane</keyword>
<evidence type="ECO:0000256" key="8">
    <source>
        <dbReference type="ARBA" id="ARBA00022982"/>
    </source>
</evidence>
<evidence type="ECO:0000313" key="16">
    <source>
        <dbReference type="Proteomes" id="UP000599523"/>
    </source>
</evidence>
<evidence type="ECO:0000256" key="10">
    <source>
        <dbReference type="ARBA" id="ARBA00023004"/>
    </source>
</evidence>
<evidence type="ECO:0000256" key="11">
    <source>
        <dbReference type="ARBA" id="ARBA00023136"/>
    </source>
</evidence>
<keyword evidence="8" id="KW-0249">Electron transport</keyword>
<evidence type="ECO:0000256" key="5">
    <source>
        <dbReference type="ARBA" id="ARBA00022617"/>
    </source>
</evidence>
<keyword evidence="5" id="KW-0349">Heme</keyword>
<feature type="transmembrane region" description="Helical" evidence="13">
    <location>
        <begin position="12"/>
        <end position="33"/>
    </location>
</feature>
<dbReference type="Proteomes" id="UP000599523">
    <property type="component" value="Unassembled WGS sequence"/>
</dbReference>
<dbReference type="GO" id="GO:0005886">
    <property type="term" value="C:plasma membrane"/>
    <property type="evidence" value="ECO:0007669"/>
    <property type="project" value="UniProtKB-SubCell"/>
</dbReference>
<comment type="cofactor">
    <cofactor evidence="1">
        <name>heme b</name>
        <dbReference type="ChEBI" id="CHEBI:60344"/>
    </cofactor>
</comment>
<sequence length="177" mass="19378">MKPKRYHPLLVALHWLMVPLIMLALIMGGNVLVDIPNSDPAKIDALRGHMLFGLSILALMLVRLVTRLTTSHPAPARTGKTLADRLSQPAHWLLYAFVLIMALSGVATSMMSGLGEIVFFGSSAPLPATFEGLAPRAVHGLVAKGLMLLIVVHVLAALYHQFVVKDRLLSRMWFGQR</sequence>
<keyword evidence="9 13" id="KW-1133">Transmembrane helix</keyword>
<evidence type="ECO:0000256" key="4">
    <source>
        <dbReference type="ARBA" id="ARBA00022475"/>
    </source>
</evidence>
<dbReference type="GO" id="GO:0046872">
    <property type="term" value="F:metal ion binding"/>
    <property type="evidence" value="ECO:0007669"/>
    <property type="project" value="UniProtKB-KW"/>
</dbReference>
<dbReference type="InterPro" id="IPR016174">
    <property type="entry name" value="Di-haem_cyt_TM"/>
</dbReference>
<feature type="domain" description="Cytochrome b561 bacterial/Ni-hydrogenase" evidence="14">
    <location>
        <begin position="5"/>
        <end position="175"/>
    </location>
</feature>
<evidence type="ECO:0000256" key="12">
    <source>
        <dbReference type="ARBA" id="ARBA00037975"/>
    </source>
</evidence>
<accession>A0A972F6I7</accession>
<dbReference type="PANTHER" id="PTHR30529:SF1">
    <property type="entry name" value="CYTOCHROME B561 HOMOLOG 2"/>
    <property type="match status" value="1"/>
</dbReference>
<dbReference type="AlphaFoldDB" id="A0A972F6I7"/>
<name>A0A972F6I7_9RHOO</name>
<feature type="transmembrane region" description="Helical" evidence="13">
    <location>
        <begin position="45"/>
        <end position="65"/>
    </location>
</feature>
<dbReference type="EMBL" id="WTVM01000020">
    <property type="protein sequence ID" value="NMG02338.1"/>
    <property type="molecule type" value="Genomic_DNA"/>
</dbReference>